<dbReference type="Proteomes" id="UP001595833">
    <property type="component" value="Unassembled WGS sequence"/>
</dbReference>
<dbReference type="RefSeq" id="WP_344041500.1">
    <property type="nucleotide sequence ID" value="NZ_BAAAKE010000029.1"/>
</dbReference>
<evidence type="ECO:0000313" key="3">
    <source>
        <dbReference type="Proteomes" id="UP001595833"/>
    </source>
</evidence>
<sequence>MTEFSRLVRSAAMLATTGSLLLGVPAVAVGEPSSGALAPGTASNDGARIVLGDLDPVVDAAAVGAPFDPCRLGWQAFPEQVRPDTPKSPRLRPPKDSDIFSTACRYDNSGAAVFKPGEQATAGAAFITVVAWAAVDDGMSANPADHSNAAPARFGGKEGLLKSGANAGNGAPMCTAILSLANGVAGITVTNARFPAVDTCTIAQTVGNAVAATAP</sequence>
<protein>
    <recommendedName>
        <fullName evidence="4">DUF3558 domain-containing protein</fullName>
    </recommendedName>
</protein>
<organism evidence="2 3">
    <name type="scientific">Saccharothrix xinjiangensis</name>
    <dbReference type="NCBI Taxonomy" id="204798"/>
    <lineage>
        <taxon>Bacteria</taxon>
        <taxon>Bacillati</taxon>
        <taxon>Actinomycetota</taxon>
        <taxon>Actinomycetes</taxon>
        <taxon>Pseudonocardiales</taxon>
        <taxon>Pseudonocardiaceae</taxon>
        <taxon>Saccharothrix</taxon>
    </lineage>
</organism>
<dbReference type="EMBL" id="JBHSJB010000010">
    <property type="protein sequence ID" value="MFC5054260.1"/>
    <property type="molecule type" value="Genomic_DNA"/>
</dbReference>
<feature type="signal peptide" evidence="1">
    <location>
        <begin position="1"/>
        <end position="28"/>
    </location>
</feature>
<keyword evidence="1" id="KW-0732">Signal</keyword>
<name>A0ABV9XV68_9PSEU</name>
<proteinExistence type="predicted"/>
<reference evidence="3" key="1">
    <citation type="journal article" date="2019" name="Int. J. Syst. Evol. Microbiol.">
        <title>The Global Catalogue of Microorganisms (GCM) 10K type strain sequencing project: providing services to taxonomists for standard genome sequencing and annotation.</title>
        <authorList>
            <consortium name="The Broad Institute Genomics Platform"/>
            <consortium name="The Broad Institute Genome Sequencing Center for Infectious Disease"/>
            <person name="Wu L."/>
            <person name="Ma J."/>
        </authorList>
    </citation>
    <scope>NUCLEOTIDE SEQUENCE [LARGE SCALE GENOMIC DNA]</scope>
    <source>
        <strain evidence="3">KCTC 12848</strain>
    </source>
</reference>
<feature type="chain" id="PRO_5045810151" description="DUF3558 domain-containing protein" evidence="1">
    <location>
        <begin position="29"/>
        <end position="215"/>
    </location>
</feature>
<evidence type="ECO:0000256" key="1">
    <source>
        <dbReference type="SAM" id="SignalP"/>
    </source>
</evidence>
<accession>A0ABV9XV68</accession>
<keyword evidence="3" id="KW-1185">Reference proteome</keyword>
<gene>
    <name evidence="2" type="ORF">ACFPFM_10875</name>
</gene>
<comment type="caution">
    <text evidence="2">The sequence shown here is derived from an EMBL/GenBank/DDBJ whole genome shotgun (WGS) entry which is preliminary data.</text>
</comment>
<evidence type="ECO:0008006" key="4">
    <source>
        <dbReference type="Google" id="ProtNLM"/>
    </source>
</evidence>
<evidence type="ECO:0000313" key="2">
    <source>
        <dbReference type="EMBL" id="MFC5054260.1"/>
    </source>
</evidence>